<reference evidence="1 2" key="1">
    <citation type="journal article" date="2024" name="IMA Fungus">
        <title>IMA Genome - F19 : A genome assembly and annotation guide to empower mycologists, including annotated draft genome sequences of Ceratocystis pirilliformis, Diaporthe australafricana, Fusarium ophioides, Paecilomyces lecythidis, and Sporothrix stenoceras.</title>
        <authorList>
            <person name="Aylward J."/>
            <person name="Wilson A.M."/>
            <person name="Visagie C.M."/>
            <person name="Spraker J."/>
            <person name="Barnes I."/>
            <person name="Buitendag C."/>
            <person name="Ceriani C."/>
            <person name="Del Mar Angel L."/>
            <person name="du Plessis D."/>
            <person name="Fuchs T."/>
            <person name="Gasser K."/>
            <person name="Kramer D."/>
            <person name="Li W."/>
            <person name="Munsamy K."/>
            <person name="Piso A."/>
            <person name="Price J.L."/>
            <person name="Sonnekus B."/>
            <person name="Thomas C."/>
            <person name="van der Nest A."/>
            <person name="van Dijk A."/>
            <person name="van Heerden A."/>
            <person name="van Vuuren N."/>
            <person name="Yilmaz N."/>
            <person name="Duong T.A."/>
            <person name="van der Merwe N.A."/>
            <person name="Wingfield M.J."/>
            <person name="Wingfield B.D."/>
        </authorList>
    </citation>
    <scope>NUCLEOTIDE SEQUENCE [LARGE SCALE GENOMIC DNA]</scope>
    <source>
        <strain evidence="1 2">CMW 18167</strain>
    </source>
</reference>
<keyword evidence="2" id="KW-1185">Reference proteome</keyword>
<dbReference type="Proteomes" id="UP001583193">
    <property type="component" value="Unassembled WGS sequence"/>
</dbReference>
<gene>
    <name evidence="1" type="ORF">Plec18167_003662</name>
</gene>
<protein>
    <submittedName>
        <fullName evidence="1">Uncharacterized protein</fullName>
    </submittedName>
</protein>
<accession>A0ABR3XWZ6</accession>
<dbReference type="InterPro" id="IPR001128">
    <property type="entry name" value="Cyt_P450"/>
</dbReference>
<proteinExistence type="predicted"/>
<evidence type="ECO:0000313" key="1">
    <source>
        <dbReference type="EMBL" id="KAL1880259.1"/>
    </source>
</evidence>
<dbReference type="Pfam" id="PF00067">
    <property type="entry name" value="p450"/>
    <property type="match status" value="1"/>
</dbReference>
<evidence type="ECO:0000313" key="2">
    <source>
        <dbReference type="Proteomes" id="UP001583193"/>
    </source>
</evidence>
<dbReference type="SUPFAM" id="SSF48264">
    <property type="entry name" value="Cytochrome P450"/>
    <property type="match status" value="1"/>
</dbReference>
<dbReference type="Gene3D" id="1.10.630.10">
    <property type="entry name" value="Cytochrome P450"/>
    <property type="match status" value="1"/>
</dbReference>
<comment type="caution">
    <text evidence="1">The sequence shown here is derived from an EMBL/GenBank/DDBJ whole genome shotgun (WGS) entry which is preliminary data.</text>
</comment>
<organism evidence="1 2">
    <name type="scientific">Paecilomyces lecythidis</name>
    <dbReference type="NCBI Taxonomy" id="3004212"/>
    <lineage>
        <taxon>Eukaryota</taxon>
        <taxon>Fungi</taxon>
        <taxon>Dikarya</taxon>
        <taxon>Ascomycota</taxon>
        <taxon>Pezizomycotina</taxon>
        <taxon>Eurotiomycetes</taxon>
        <taxon>Eurotiomycetidae</taxon>
        <taxon>Eurotiales</taxon>
        <taxon>Thermoascaceae</taxon>
        <taxon>Paecilomyces</taxon>
    </lineage>
</organism>
<dbReference type="InterPro" id="IPR036396">
    <property type="entry name" value="Cyt_P450_sf"/>
</dbReference>
<dbReference type="EMBL" id="JAVDPF010000009">
    <property type="protein sequence ID" value="KAL1880259.1"/>
    <property type="molecule type" value="Genomic_DNA"/>
</dbReference>
<name>A0ABR3XWZ6_9EURO</name>
<sequence length="168" mass="19665">MKRPIAKVYAMTNLRNYEVLVESTEAVFFAKLGNLADQKKAFELSTWFHWFATDVILEITFGKMIGFLEKEEDVEGIIEMVEKRFWYVAVTGQMPWLDKVLDKNPLFGFYSRFSKKTSQASPILKFTLDQIAEHKKRRSEHPEKASQECDFLSRFLDIQERSPEIPDA</sequence>